<dbReference type="RefSeq" id="WP_183369085.1">
    <property type="nucleotide sequence ID" value="NZ_BAABHL010000021.1"/>
</dbReference>
<feature type="chain" id="PRO_5038953107" description="DUF5642 domain-containing protein" evidence="1">
    <location>
        <begin position="18"/>
        <end position="245"/>
    </location>
</feature>
<protein>
    <recommendedName>
        <fullName evidence="4">DUF5642 domain-containing protein</fullName>
    </recommendedName>
</protein>
<gene>
    <name evidence="2" type="ORF">BKA16_000474</name>
</gene>
<evidence type="ECO:0000313" key="3">
    <source>
        <dbReference type="Proteomes" id="UP000551501"/>
    </source>
</evidence>
<organism evidence="2 3">
    <name type="scientific">Gordonia humi</name>
    <dbReference type="NCBI Taxonomy" id="686429"/>
    <lineage>
        <taxon>Bacteria</taxon>
        <taxon>Bacillati</taxon>
        <taxon>Actinomycetota</taxon>
        <taxon>Actinomycetes</taxon>
        <taxon>Mycobacteriales</taxon>
        <taxon>Gordoniaceae</taxon>
        <taxon>Gordonia</taxon>
    </lineage>
</organism>
<reference evidence="2 3" key="1">
    <citation type="submission" date="2020-08" db="EMBL/GenBank/DDBJ databases">
        <title>Sequencing the genomes of 1000 actinobacteria strains.</title>
        <authorList>
            <person name="Klenk H.-P."/>
        </authorList>
    </citation>
    <scope>NUCLEOTIDE SEQUENCE [LARGE SCALE GENOMIC DNA]</scope>
    <source>
        <strain evidence="2 3">DSM 45298</strain>
    </source>
</reference>
<accession>A0A840EQE0</accession>
<evidence type="ECO:0000313" key="2">
    <source>
        <dbReference type="EMBL" id="MBB4133922.1"/>
    </source>
</evidence>
<proteinExistence type="predicted"/>
<dbReference type="AlphaFoldDB" id="A0A840EQE0"/>
<dbReference type="Proteomes" id="UP000551501">
    <property type="component" value="Unassembled WGS sequence"/>
</dbReference>
<evidence type="ECO:0000256" key="1">
    <source>
        <dbReference type="SAM" id="SignalP"/>
    </source>
</evidence>
<keyword evidence="3" id="KW-1185">Reference proteome</keyword>
<name>A0A840EQE0_9ACTN</name>
<evidence type="ECO:0008006" key="4">
    <source>
        <dbReference type="Google" id="ProtNLM"/>
    </source>
</evidence>
<dbReference type="PROSITE" id="PS51257">
    <property type="entry name" value="PROKAR_LIPOPROTEIN"/>
    <property type="match status" value="1"/>
</dbReference>
<feature type="signal peptide" evidence="1">
    <location>
        <begin position="1"/>
        <end position="17"/>
    </location>
</feature>
<dbReference type="EMBL" id="JACIFP010000001">
    <property type="protein sequence ID" value="MBB4133922.1"/>
    <property type="molecule type" value="Genomic_DNA"/>
</dbReference>
<sequence length="245" mass="25442">MRNRFMRAAGVIVVACAATGLVVGCGVDGTPVRAEGGAVVGGDGSNADPSRIPDLVLAPADFPSGYVAQEVPRGQMQEILDTLLRTTKTADVTPSHCLQLAAVPDSIDVDELGMVIATKGAESSLAESVMVAAVPVDEYRRQAGGDCAHLTMTMNVDGQRVDAESDQKIVAGPTTAASESLFVEQTTTSRVQSVTVTQRVLIGYAEVAGYTVSVQSTALTPSGRPDQAGFDALFVRAVDKVMEQA</sequence>
<keyword evidence="1" id="KW-0732">Signal</keyword>
<comment type="caution">
    <text evidence="2">The sequence shown here is derived from an EMBL/GenBank/DDBJ whole genome shotgun (WGS) entry which is preliminary data.</text>
</comment>